<comment type="caution">
    <text evidence="3">The sequence shown here is derived from an EMBL/GenBank/DDBJ whole genome shotgun (WGS) entry which is preliminary data.</text>
</comment>
<dbReference type="PROSITE" id="PS00028">
    <property type="entry name" value="ZINC_FINGER_C2H2_1"/>
    <property type="match status" value="1"/>
</dbReference>
<evidence type="ECO:0000313" key="4">
    <source>
        <dbReference type="Proteomes" id="UP000799536"/>
    </source>
</evidence>
<feature type="region of interest" description="Disordered" evidence="1">
    <location>
        <begin position="13"/>
        <end position="101"/>
    </location>
</feature>
<feature type="region of interest" description="Disordered" evidence="1">
    <location>
        <begin position="434"/>
        <end position="515"/>
    </location>
</feature>
<feature type="compositionally biased region" description="Acidic residues" evidence="1">
    <location>
        <begin position="1286"/>
        <end position="1297"/>
    </location>
</feature>
<feature type="compositionally biased region" description="Polar residues" evidence="1">
    <location>
        <begin position="1052"/>
        <end position="1071"/>
    </location>
</feature>
<dbReference type="Proteomes" id="UP000799536">
    <property type="component" value="Unassembled WGS sequence"/>
</dbReference>
<reference evidence="3" key="1">
    <citation type="journal article" date="2020" name="Stud. Mycol.">
        <title>101 Dothideomycetes genomes: a test case for predicting lifestyles and emergence of pathogens.</title>
        <authorList>
            <person name="Haridas S."/>
            <person name="Albert R."/>
            <person name="Binder M."/>
            <person name="Bloem J."/>
            <person name="Labutti K."/>
            <person name="Salamov A."/>
            <person name="Andreopoulos B."/>
            <person name="Baker S."/>
            <person name="Barry K."/>
            <person name="Bills G."/>
            <person name="Bluhm B."/>
            <person name="Cannon C."/>
            <person name="Castanera R."/>
            <person name="Culley D."/>
            <person name="Daum C."/>
            <person name="Ezra D."/>
            <person name="Gonzalez J."/>
            <person name="Henrissat B."/>
            <person name="Kuo A."/>
            <person name="Liang C."/>
            <person name="Lipzen A."/>
            <person name="Lutzoni F."/>
            <person name="Magnuson J."/>
            <person name="Mondo S."/>
            <person name="Nolan M."/>
            <person name="Ohm R."/>
            <person name="Pangilinan J."/>
            <person name="Park H.-J."/>
            <person name="Ramirez L."/>
            <person name="Alfaro M."/>
            <person name="Sun H."/>
            <person name="Tritt A."/>
            <person name="Yoshinaga Y."/>
            <person name="Zwiers L.-H."/>
            <person name="Turgeon B."/>
            <person name="Goodwin S."/>
            <person name="Spatafora J."/>
            <person name="Crous P."/>
            <person name="Grigoriev I."/>
        </authorList>
    </citation>
    <scope>NUCLEOTIDE SEQUENCE</scope>
    <source>
        <strain evidence="3">ATCC 74209</strain>
    </source>
</reference>
<dbReference type="OrthoDB" id="5424797at2759"/>
<feature type="region of interest" description="Disordered" evidence="1">
    <location>
        <begin position="593"/>
        <end position="645"/>
    </location>
</feature>
<feature type="compositionally biased region" description="Polar residues" evidence="1">
    <location>
        <begin position="22"/>
        <end position="52"/>
    </location>
</feature>
<feature type="compositionally biased region" description="Basic and acidic residues" evidence="1">
    <location>
        <begin position="284"/>
        <end position="376"/>
    </location>
</feature>
<feature type="compositionally biased region" description="Polar residues" evidence="1">
    <location>
        <begin position="920"/>
        <end position="935"/>
    </location>
</feature>
<feature type="compositionally biased region" description="Polar residues" evidence="1">
    <location>
        <begin position="472"/>
        <end position="492"/>
    </location>
</feature>
<dbReference type="EMBL" id="ML993926">
    <property type="protein sequence ID" value="KAF2202739.1"/>
    <property type="molecule type" value="Genomic_DNA"/>
</dbReference>
<feature type="compositionally biased region" description="Polar residues" evidence="1">
    <location>
        <begin position="172"/>
        <end position="194"/>
    </location>
</feature>
<feature type="compositionally biased region" description="Polar residues" evidence="1">
    <location>
        <begin position="617"/>
        <end position="642"/>
    </location>
</feature>
<feature type="region of interest" description="Disordered" evidence="1">
    <location>
        <begin position="1183"/>
        <end position="1297"/>
    </location>
</feature>
<feature type="domain" description="C2H2-type" evidence="2">
    <location>
        <begin position="1092"/>
        <end position="1115"/>
    </location>
</feature>
<evidence type="ECO:0000313" key="3">
    <source>
        <dbReference type="EMBL" id="KAF2202739.1"/>
    </source>
</evidence>
<gene>
    <name evidence="3" type="ORF">GQ43DRAFT_479652</name>
</gene>
<feature type="compositionally biased region" description="Low complexity" evidence="1">
    <location>
        <begin position="61"/>
        <end position="70"/>
    </location>
</feature>
<feature type="region of interest" description="Disordered" evidence="1">
    <location>
        <begin position="276"/>
        <end position="408"/>
    </location>
</feature>
<keyword evidence="4" id="KW-1185">Reference proteome</keyword>
<evidence type="ECO:0000259" key="2">
    <source>
        <dbReference type="PROSITE" id="PS00028"/>
    </source>
</evidence>
<organism evidence="3 4">
    <name type="scientific">Delitschia confertaspora ATCC 74209</name>
    <dbReference type="NCBI Taxonomy" id="1513339"/>
    <lineage>
        <taxon>Eukaryota</taxon>
        <taxon>Fungi</taxon>
        <taxon>Dikarya</taxon>
        <taxon>Ascomycota</taxon>
        <taxon>Pezizomycotina</taxon>
        <taxon>Dothideomycetes</taxon>
        <taxon>Pleosporomycetidae</taxon>
        <taxon>Pleosporales</taxon>
        <taxon>Delitschiaceae</taxon>
        <taxon>Delitschia</taxon>
    </lineage>
</organism>
<accession>A0A9P4JQW2</accession>
<sequence length="1297" mass="141469">MSTHYYQNCYRTNQQNQPQQQYSTHQAAPASNTASTVPKYQQPACTATSQATDYLAHRATQQQQQQQQHQPSYGTQTPLYGNQQSSGPWTRTDYGGDPEQRKGAAELQSNLSNTAHSTGTNTAVTSPSFTPSSIATSARYTGISFQAQQQQNVAGTSHTARSFYGQTEARPRNTNSAPAQRTQAIYNQQQQRSASPVPKQYAYNIAESVNSTQPSNTNTNANMGSTAQYAEYNRQQLPIVDTSRPAQNTNASTAYSNKSITASEQYGQTAITVDPTAVYDPSPEYERQRKAVEAQKVTEDAHKAVEARKEEEEEARRANQTKRAEEERITGEESRKADEHKQAEEKRTRDGQEDQQKAAKSEARKAEAQQRRRQQENQHQPSGSEVVTAGFPVVEGSPGNNDLEQQIRAMMAKMRELNSKDPALLARIWEEERRAKAPSSPIQSGSTPQPPLPQPKAQVAQSKKATVRPDHTPSTNGTSIARGTPQSMTQPSAVRPQPAISAQTNAPPPAKLGGSTIWPLEKKASLAAAAAAYLNEQNPHRSLTAENIHSILNGNPSYIGLCEILELMGLKLDRAAFARSLLTAVPDINAGARQSNQAQNQGAATSQRPTLGGVAQSVGQAQRLSVPPRQNQSFGATSMNNHSDQEYLRNKSVQPAASLYSGPAVQSPYLNDSYSPYLNTDAPAPAPLAQMIPINRPQFKPPANKEEAARKRTFTDVIDLTQLNEEDDLLPPPPKRLHTDNGYSMGSPAPVTDLVQPYESVATLNFHTPIPTGPPQPAQTVNASTGNVALPATAMSNGPKPRDLVQPIDPKKALRRNAYNIKTIARDVLLACGRHPEERQLNQHLEMLKTNLLIDNTSDLSTIRWDLIDPGQPPKGYYKDHTPTLKAGDANVEEDSDDDVPRRPQPQVVVQRTVGVNGAGDSSVNSFPTSNNLSKNLFKRGGRPPRNSFPMANTTSTDYGHGDDRNHRSSSSGAGDLTPRASLNFPNRTDSAPRPASASVNCSAFRSATVGPDGTPVKKRGRPGEWQKAAHGSEAAQAQTQARSPNPHYIPKQSSSLRNVMSGNNQSAMSSVSKTAMKDRQPLPPSYLVFKCQWQNCKAELHNMDTLRKHVHKVHRKPTLRGTLECLWDGCGREVTSVDSVTGIRAERQTPWAFAEDAKWREHLEVKHFRPLSWQLGDGPASGLSDVNNDSASESYLSDAQGRRVTPRVVGRSTGTGDYASPYVVSSTSSAGRGRGRTAKAAQEGEAREALRETVAMKKRIGGPGIDRGGATLANNKRRRGFMDNNETEEELVDTED</sequence>
<evidence type="ECO:0000256" key="1">
    <source>
        <dbReference type="SAM" id="MobiDB-lite"/>
    </source>
</evidence>
<feature type="region of interest" description="Disordered" evidence="1">
    <location>
        <begin position="870"/>
        <end position="1071"/>
    </location>
</feature>
<feature type="compositionally biased region" description="Polar residues" evidence="1">
    <location>
        <begin position="1185"/>
        <end position="1198"/>
    </location>
</feature>
<feature type="compositionally biased region" description="Polar residues" evidence="1">
    <location>
        <begin position="71"/>
        <end position="89"/>
    </location>
</feature>
<feature type="compositionally biased region" description="Basic and acidic residues" evidence="1">
    <location>
        <begin position="1243"/>
        <end position="1256"/>
    </location>
</feature>
<name>A0A9P4JQW2_9PLEO</name>
<proteinExistence type="predicted"/>
<protein>
    <recommendedName>
        <fullName evidence="2">C2H2-type domain-containing protein</fullName>
    </recommendedName>
</protein>
<dbReference type="InterPro" id="IPR013087">
    <property type="entry name" value="Znf_C2H2_type"/>
</dbReference>
<feature type="region of interest" description="Disordered" evidence="1">
    <location>
        <begin position="165"/>
        <end position="197"/>
    </location>
</feature>
<feature type="compositionally biased region" description="Polar residues" evidence="1">
    <location>
        <begin position="593"/>
        <end position="609"/>
    </location>
</feature>